<name>A0A430YRA3_CAMJU</name>
<dbReference type="InterPro" id="IPR036291">
    <property type="entry name" value="NAD(P)-bd_dom_sf"/>
</dbReference>
<dbReference type="Pfam" id="PF16363">
    <property type="entry name" value="GDP_Man_Dehyd"/>
    <property type="match status" value="1"/>
</dbReference>
<dbReference type="EMBL" id="PRCE01000033">
    <property type="protein sequence ID" value="RTJ98181.1"/>
    <property type="molecule type" value="Genomic_DNA"/>
</dbReference>
<organism evidence="2 3">
    <name type="scientific">Campylobacter jejuni</name>
    <dbReference type="NCBI Taxonomy" id="197"/>
    <lineage>
        <taxon>Bacteria</taxon>
        <taxon>Pseudomonadati</taxon>
        <taxon>Campylobacterota</taxon>
        <taxon>Epsilonproteobacteria</taxon>
        <taxon>Campylobacterales</taxon>
        <taxon>Campylobacteraceae</taxon>
        <taxon>Campylobacter</taxon>
    </lineage>
</organism>
<dbReference type="Gene3D" id="3.40.50.720">
    <property type="entry name" value="NAD(P)-binding Rossmann-like Domain"/>
    <property type="match status" value="1"/>
</dbReference>
<dbReference type="RefSeq" id="WP_126236973.1">
    <property type="nucleotide sequence ID" value="NZ_PRAF01000001.1"/>
</dbReference>
<dbReference type="AlphaFoldDB" id="A0A430YRA3"/>
<protein>
    <submittedName>
        <fullName evidence="2">CDP-glucose 4,6-dehydratase</fullName>
    </submittedName>
</protein>
<dbReference type="Proteomes" id="UP000286791">
    <property type="component" value="Unassembled WGS sequence"/>
</dbReference>
<reference evidence="2 3" key="1">
    <citation type="journal article" date="2019" name="Appl. Environ. Microbiol.">
        <title>Population genetics and characterization of Campylobacter jejuni isolates in western jackdaws and game birds in Finland.</title>
        <authorList>
            <person name="Kovanen S."/>
            <person name="Rossi M."/>
            <person name="Pohja-Mykra M."/>
            <person name="Nieminen T."/>
            <person name="Raunio-Saarnisto M."/>
            <person name="Sauvala M."/>
            <person name="Fredriksson-Ahomaa M."/>
            <person name="Hanninen M.L."/>
            <person name="Kivisto R."/>
        </authorList>
    </citation>
    <scope>NUCLEOTIDE SEQUENCE [LARGE SCALE GENOMIC DNA]</scope>
    <source>
        <strain evidence="2 3">CB304</strain>
    </source>
</reference>
<dbReference type="NCBIfam" id="TIGR02622">
    <property type="entry name" value="CDP_4_6_dhtase"/>
    <property type="match status" value="1"/>
</dbReference>
<proteinExistence type="predicted"/>
<dbReference type="Gene3D" id="3.90.25.10">
    <property type="entry name" value="UDP-galactose 4-epimerase, domain 1"/>
    <property type="match status" value="1"/>
</dbReference>
<comment type="caution">
    <text evidence="2">The sequence shown here is derived from an EMBL/GenBank/DDBJ whole genome shotgun (WGS) entry which is preliminary data.</text>
</comment>
<dbReference type="PANTHER" id="PTHR43000">
    <property type="entry name" value="DTDP-D-GLUCOSE 4,6-DEHYDRATASE-RELATED"/>
    <property type="match status" value="1"/>
</dbReference>
<dbReference type="InterPro" id="IPR016040">
    <property type="entry name" value="NAD(P)-bd_dom"/>
</dbReference>
<feature type="domain" description="NAD(P)-binding" evidence="1">
    <location>
        <begin position="13"/>
        <end position="330"/>
    </location>
</feature>
<accession>A0A430YRA3</accession>
<dbReference type="CDD" id="cd05252">
    <property type="entry name" value="CDP_GD_SDR_e"/>
    <property type="match status" value="1"/>
</dbReference>
<gene>
    <name evidence="2" type="primary">rfbG</name>
    <name evidence="2" type="ORF">C3H48_05130</name>
</gene>
<dbReference type="InterPro" id="IPR013445">
    <property type="entry name" value="CDP_4_6_deHydtase"/>
</dbReference>
<evidence type="ECO:0000313" key="2">
    <source>
        <dbReference type="EMBL" id="RTJ98181.1"/>
    </source>
</evidence>
<dbReference type="SUPFAM" id="SSF51735">
    <property type="entry name" value="NAD(P)-binding Rossmann-fold domains"/>
    <property type="match status" value="1"/>
</dbReference>
<evidence type="ECO:0000259" key="1">
    <source>
        <dbReference type="Pfam" id="PF16363"/>
    </source>
</evidence>
<sequence>MLFKIYENTKVFLTGHTGFKGSWLGLWLYNLGAKVDGYSLKPNTKINHFDLLGSERLYENSYFSDINNKVELEKALINSDPEIIFHLAAQPLVRKSYQDPYNTFQTNTIGTLNILNISRKLKNLKAIVLITTDKVYKNKEWLWGYRENDTLGGYDPYSASKACAELVIDSMRQSFFNVDDFGSKHQILIASARAGNVIGGGDWSEDRLIPDIIKACVSDKKVEIRSPNSTRPWQHVLEPLYGYLLLGRKLLQGDTEFATSFNFGPEVSGNLTVNEVLKIAKNFWDKISYQCKVDLNAPHEANLLMLDPSKAKKMLSWNSFFTSEESIKMTIEWYRSFYNEGNIISTAQLNNLTNRYNLESFFN</sequence>
<evidence type="ECO:0000313" key="3">
    <source>
        <dbReference type="Proteomes" id="UP000286791"/>
    </source>
</evidence>